<dbReference type="Proteomes" id="UP000471640">
    <property type="component" value="Unassembled WGS sequence"/>
</dbReference>
<feature type="region of interest" description="Disordered" evidence="1">
    <location>
        <begin position="61"/>
        <end position="96"/>
    </location>
</feature>
<sequence>MYLSHKTRLISALKSKTALGVILLTTSMNLLADMDEGRDEVLDADQPVEVLDAAPREEVLEAAPREEVLGAEQPDEILDAGPRREALDAEQRREVP</sequence>
<comment type="caution">
    <text evidence="3">The sequence shown here is derived from an EMBL/GenBank/DDBJ whole genome shotgun (WGS) entry which is preliminary data.</text>
</comment>
<dbReference type="AlphaFoldDB" id="A0A6P1DY17"/>
<accession>A0A6P1DY17</accession>
<evidence type="ECO:0000256" key="2">
    <source>
        <dbReference type="SAM" id="SignalP"/>
    </source>
</evidence>
<reference evidence="4" key="1">
    <citation type="journal article" date="2020" name="Microbiol. Resour. Announc.">
        <title>Draft Genome Sequences of Thiorhodococcus mannitoliphagus and Thiorhodococcus minor, Purple Sulfur Photosynthetic Bacteria in the Gammaproteobacterial Family Chromatiaceae.</title>
        <authorList>
            <person name="Aviles F.A."/>
            <person name="Meyer T.E."/>
            <person name="Kyndt J.A."/>
        </authorList>
    </citation>
    <scope>NUCLEOTIDE SEQUENCE [LARGE SCALE GENOMIC DNA]</scope>
    <source>
        <strain evidence="4">DSM 18266</strain>
    </source>
</reference>
<evidence type="ECO:0000256" key="1">
    <source>
        <dbReference type="SAM" id="MobiDB-lite"/>
    </source>
</evidence>
<protein>
    <submittedName>
        <fullName evidence="3">Uncharacterized protein</fullName>
    </submittedName>
</protein>
<keyword evidence="2" id="KW-0732">Signal</keyword>
<evidence type="ECO:0000313" key="3">
    <source>
        <dbReference type="EMBL" id="NEX21973.1"/>
    </source>
</evidence>
<feature type="signal peptide" evidence="2">
    <location>
        <begin position="1"/>
        <end position="32"/>
    </location>
</feature>
<name>A0A6P1DY17_9GAMM</name>
<organism evidence="3 4">
    <name type="scientific">Thiorhodococcus mannitoliphagus</name>
    <dbReference type="NCBI Taxonomy" id="329406"/>
    <lineage>
        <taxon>Bacteria</taxon>
        <taxon>Pseudomonadati</taxon>
        <taxon>Pseudomonadota</taxon>
        <taxon>Gammaproteobacteria</taxon>
        <taxon>Chromatiales</taxon>
        <taxon>Chromatiaceae</taxon>
        <taxon>Thiorhodococcus</taxon>
    </lineage>
</organism>
<dbReference type="RefSeq" id="WP_164655075.1">
    <property type="nucleotide sequence ID" value="NZ_JAAIJR010000077.1"/>
</dbReference>
<gene>
    <name evidence="3" type="ORF">G3480_16960</name>
</gene>
<proteinExistence type="predicted"/>
<feature type="compositionally biased region" description="Basic and acidic residues" evidence="1">
    <location>
        <begin position="81"/>
        <end position="96"/>
    </location>
</feature>
<dbReference type="EMBL" id="JAAIJR010000077">
    <property type="protein sequence ID" value="NEX21973.1"/>
    <property type="molecule type" value="Genomic_DNA"/>
</dbReference>
<evidence type="ECO:0000313" key="4">
    <source>
        <dbReference type="Proteomes" id="UP000471640"/>
    </source>
</evidence>
<feature type="chain" id="PRO_5026800110" evidence="2">
    <location>
        <begin position="33"/>
        <end position="96"/>
    </location>
</feature>
<reference evidence="3 4" key="2">
    <citation type="submission" date="2020-02" db="EMBL/GenBank/DDBJ databases">
        <title>Genome sequences of Thiorhodococcus mannitoliphagus and Thiorhodococcus minor, purple sulfur photosynthetic bacteria in the gammaproteobacterial family, Chromatiaceae.</title>
        <authorList>
            <person name="Aviles F.A."/>
            <person name="Meyer T.E."/>
            <person name="Kyndt J.A."/>
        </authorList>
    </citation>
    <scope>NUCLEOTIDE SEQUENCE [LARGE SCALE GENOMIC DNA]</scope>
    <source>
        <strain evidence="3 4">DSM 18266</strain>
    </source>
</reference>
<keyword evidence="4" id="KW-1185">Reference proteome</keyword>